<keyword evidence="3" id="KW-1185">Reference proteome</keyword>
<gene>
    <name evidence="2" type="ORF">J1N35_028980</name>
</gene>
<dbReference type="PANTHER" id="PTHR10566">
    <property type="entry name" value="CHAPERONE-ACTIVITY OF BC1 COMPLEX CABC1 -RELATED"/>
    <property type="match status" value="1"/>
</dbReference>
<dbReference type="OrthoDB" id="427480at2759"/>
<protein>
    <submittedName>
        <fullName evidence="2">Uncharacterized protein</fullName>
    </submittedName>
</protein>
<evidence type="ECO:0000256" key="1">
    <source>
        <dbReference type="ARBA" id="ARBA00009670"/>
    </source>
</evidence>
<dbReference type="Proteomes" id="UP000828251">
    <property type="component" value="Unassembled WGS sequence"/>
</dbReference>
<dbReference type="EMBL" id="JAIQCV010000009">
    <property type="protein sequence ID" value="KAH1063993.1"/>
    <property type="molecule type" value="Genomic_DNA"/>
</dbReference>
<dbReference type="PANTHER" id="PTHR10566:SF120">
    <property type="entry name" value="PROTEIN ACTIVITY OF BC1 COMPLEX KINASE 3, CHLOROPLASTIC"/>
    <property type="match status" value="1"/>
</dbReference>
<name>A0A9D3UX79_9ROSI</name>
<evidence type="ECO:0000313" key="2">
    <source>
        <dbReference type="EMBL" id="KAH1063993.1"/>
    </source>
</evidence>
<comment type="caution">
    <text evidence="2">The sequence shown here is derived from an EMBL/GenBank/DDBJ whole genome shotgun (WGS) entry which is preliminary data.</text>
</comment>
<comment type="similarity">
    <text evidence="1">Belongs to the protein kinase superfamily. ADCK protein kinase family.</text>
</comment>
<reference evidence="2 3" key="1">
    <citation type="journal article" date="2021" name="Plant Biotechnol. J.">
        <title>Multi-omics assisted identification of the key and species-specific regulatory components of drought-tolerant mechanisms in Gossypium stocksii.</title>
        <authorList>
            <person name="Yu D."/>
            <person name="Ke L."/>
            <person name="Zhang D."/>
            <person name="Wu Y."/>
            <person name="Sun Y."/>
            <person name="Mei J."/>
            <person name="Sun J."/>
            <person name="Sun Y."/>
        </authorList>
    </citation>
    <scope>NUCLEOTIDE SEQUENCE [LARGE SCALE GENOMIC DNA]</scope>
    <source>
        <strain evidence="3">cv. E1</strain>
        <tissue evidence="2">Leaf</tissue>
    </source>
</reference>
<dbReference type="InterPro" id="IPR050154">
    <property type="entry name" value="UbiB_kinase"/>
</dbReference>
<organism evidence="2 3">
    <name type="scientific">Gossypium stocksii</name>
    <dbReference type="NCBI Taxonomy" id="47602"/>
    <lineage>
        <taxon>Eukaryota</taxon>
        <taxon>Viridiplantae</taxon>
        <taxon>Streptophyta</taxon>
        <taxon>Embryophyta</taxon>
        <taxon>Tracheophyta</taxon>
        <taxon>Spermatophyta</taxon>
        <taxon>Magnoliopsida</taxon>
        <taxon>eudicotyledons</taxon>
        <taxon>Gunneridae</taxon>
        <taxon>Pentapetalae</taxon>
        <taxon>rosids</taxon>
        <taxon>malvids</taxon>
        <taxon>Malvales</taxon>
        <taxon>Malvaceae</taxon>
        <taxon>Malvoideae</taxon>
        <taxon>Gossypium</taxon>
    </lineage>
</organism>
<feature type="non-terminal residue" evidence="2">
    <location>
        <position position="1"/>
    </location>
</feature>
<sequence length="85" mass="9833">LEGLALYADPDFNVLATSYPYFAKMLLTDPNLYLTDALIELLFKDGMFRHKVLRVLYHYTHVEISIAHEIRLGYLKTEESVNNIA</sequence>
<evidence type="ECO:0000313" key="3">
    <source>
        <dbReference type="Proteomes" id="UP000828251"/>
    </source>
</evidence>
<accession>A0A9D3UX79</accession>
<dbReference type="AlphaFoldDB" id="A0A9D3UX79"/>
<proteinExistence type="inferred from homology"/>